<evidence type="ECO:0000313" key="2">
    <source>
        <dbReference type="Proteomes" id="UP000298642"/>
    </source>
</evidence>
<dbReference type="Gene3D" id="3.40.50.450">
    <property type="match status" value="1"/>
</dbReference>
<gene>
    <name evidence="1" type="ORF">EIO64_00740</name>
</gene>
<dbReference type="SUPFAM" id="SSF102405">
    <property type="entry name" value="MCP/YpsA-like"/>
    <property type="match status" value="1"/>
</dbReference>
<protein>
    <submittedName>
        <fullName evidence="1">DUF1273 domain-containing protein</fullName>
    </submittedName>
</protein>
<dbReference type="AlphaFoldDB" id="A0A4D7ANP1"/>
<dbReference type="Pfam" id="PF06908">
    <property type="entry name" value="YpsA"/>
    <property type="match status" value="1"/>
</dbReference>
<dbReference type="RefSeq" id="WP_136890665.1">
    <property type="nucleotide sequence ID" value="NZ_DBGCGV010000014.1"/>
</dbReference>
<name>A0A4D7ANP1_9FIRM</name>
<organism evidence="1 2">
    <name type="scientific">Dysosmobacter welbionis</name>
    <dbReference type="NCBI Taxonomy" id="2093857"/>
    <lineage>
        <taxon>Bacteria</taxon>
        <taxon>Bacillati</taxon>
        <taxon>Bacillota</taxon>
        <taxon>Clostridia</taxon>
        <taxon>Eubacteriales</taxon>
        <taxon>Oscillospiraceae</taxon>
        <taxon>Dysosmobacter</taxon>
    </lineage>
</organism>
<evidence type="ECO:0000313" key="1">
    <source>
        <dbReference type="EMBL" id="QCI60919.1"/>
    </source>
</evidence>
<dbReference type="EMBL" id="CP034413">
    <property type="protein sequence ID" value="QCI60919.1"/>
    <property type="molecule type" value="Genomic_DNA"/>
</dbReference>
<reference evidence="2" key="1">
    <citation type="submission" date="2018-12" db="EMBL/GenBank/DDBJ databases">
        <title>Dusodibacter welbiota gen. nov., sp. nov., isolated from human faeces and emended description of the Oscillibacter genus.</title>
        <authorList>
            <person name="Le Roy T."/>
            <person name="Van der Smissen P."/>
            <person name="Delzenne N."/>
            <person name="Muccioli G."/>
            <person name="Collet J.F."/>
            <person name="Cani P.D."/>
        </authorList>
    </citation>
    <scope>NUCLEOTIDE SEQUENCE [LARGE SCALE GENOMIC DNA]</scope>
    <source>
        <strain evidence="2">J115</strain>
    </source>
</reference>
<dbReference type="PANTHER" id="PTHR38440">
    <property type="entry name" value="UPF0398 PROTEIN YPSA"/>
    <property type="match status" value="1"/>
</dbReference>
<keyword evidence="2" id="KW-1185">Reference proteome</keyword>
<dbReference type="KEGG" id="obj:EIO64_00740"/>
<dbReference type="Proteomes" id="UP000298642">
    <property type="component" value="Chromosome"/>
</dbReference>
<accession>A0A4D7ANP1</accession>
<dbReference type="InterPro" id="IPR010697">
    <property type="entry name" value="YspA"/>
</dbReference>
<dbReference type="PANTHER" id="PTHR38440:SF1">
    <property type="entry name" value="UPF0398 PROTEIN SPR0331"/>
    <property type="match status" value="1"/>
</dbReference>
<sequence length="172" mass="19465">MRGRQAACCFTGHRPGKLPWRYNEEDLRCVSLKARIADAVEAAYQEGFRHFLCGMALGCDLYFCECVLRLRQTHPDVTVEAAVPCPSQADAWPPDQRRRYERLVAACDFETLVSACYTPACMQRRDRYMVDHAALLIAAFDGSPGGTRYTVEYAMRRGLEIVDLPIVLEPAR</sequence>
<proteinExistence type="predicted"/>